<dbReference type="Gene3D" id="1.10.357.10">
    <property type="entry name" value="Tetracycline Repressor, domain 2"/>
    <property type="match status" value="1"/>
</dbReference>
<dbReference type="InterPro" id="IPR009057">
    <property type="entry name" value="Homeodomain-like_sf"/>
</dbReference>
<dbReference type="GO" id="GO:0000976">
    <property type="term" value="F:transcription cis-regulatory region binding"/>
    <property type="evidence" value="ECO:0007669"/>
    <property type="project" value="TreeGrafter"/>
</dbReference>
<dbReference type="InterPro" id="IPR050109">
    <property type="entry name" value="HTH-type_TetR-like_transc_reg"/>
</dbReference>
<feature type="compositionally biased region" description="Basic and acidic residues" evidence="5">
    <location>
        <begin position="9"/>
        <end position="19"/>
    </location>
</feature>
<accession>A0A438M3R2</accession>
<dbReference type="PANTHER" id="PTHR30055">
    <property type="entry name" value="HTH-TYPE TRANSCRIPTIONAL REGULATOR RUTR"/>
    <property type="match status" value="1"/>
</dbReference>
<evidence type="ECO:0000313" key="7">
    <source>
        <dbReference type="EMBL" id="RVX40108.1"/>
    </source>
</evidence>
<feature type="DNA-binding region" description="H-T-H motif" evidence="4">
    <location>
        <begin position="67"/>
        <end position="86"/>
    </location>
</feature>
<dbReference type="GO" id="GO:0003700">
    <property type="term" value="F:DNA-binding transcription factor activity"/>
    <property type="evidence" value="ECO:0007669"/>
    <property type="project" value="TreeGrafter"/>
</dbReference>
<dbReference type="EMBL" id="SAUN01000001">
    <property type="protein sequence ID" value="RVX40108.1"/>
    <property type="molecule type" value="Genomic_DNA"/>
</dbReference>
<evidence type="ECO:0000256" key="1">
    <source>
        <dbReference type="ARBA" id="ARBA00023015"/>
    </source>
</evidence>
<dbReference type="Gene3D" id="1.10.10.60">
    <property type="entry name" value="Homeodomain-like"/>
    <property type="match status" value="1"/>
</dbReference>
<proteinExistence type="predicted"/>
<reference evidence="7 8" key="1">
    <citation type="submission" date="2019-01" db="EMBL/GenBank/DDBJ databases">
        <title>Sequencing the genomes of 1000 actinobacteria strains.</title>
        <authorList>
            <person name="Klenk H.-P."/>
        </authorList>
    </citation>
    <scope>NUCLEOTIDE SEQUENCE [LARGE SCALE GENOMIC DNA]</scope>
    <source>
        <strain evidence="7 8">DSM 43925</strain>
    </source>
</reference>
<dbReference type="InterPro" id="IPR001647">
    <property type="entry name" value="HTH_TetR"/>
</dbReference>
<evidence type="ECO:0000256" key="3">
    <source>
        <dbReference type="ARBA" id="ARBA00023163"/>
    </source>
</evidence>
<dbReference type="SUPFAM" id="SSF48498">
    <property type="entry name" value="Tetracyclin repressor-like, C-terminal domain"/>
    <property type="match status" value="1"/>
</dbReference>
<keyword evidence="1" id="KW-0805">Transcription regulation</keyword>
<feature type="domain" description="HTH tetR-type" evidence="6">
    <location>
        <begin position="44"/>
        <end position="104"/>
    </location>
</feature>
<comment type="caution">
    <text evidence="7">The sequence shown here is derived from an EMBL/GenBank/DDBJ whole genome shotgun (WGS) entry which is preliminary data.</text>
</comment>
<evidence type="ECO:0000313" key="8">
    <source>
        <dbReference type="Proteomes" id="UP000284824"/>
    </source>
</evidence>
<sequence>MTGPLQRAADPRCEDRETRGNQPGCAYHGPMPRISAATIGEHRAQTRDRILQAVSRLSRVQGIDAISMTDVAGEAGITRTVLYNYFPDKAALLLAFTERVTHYFIDSYERELPEDASPADRLRAFVRLQLAGLLAHPHPGAADLSAALGPDAYQQLAEHVAPMQRILVEILESGIASGDFRVADVPATARMVLAVIGAERVPLISGAVTVEAAQALVCEFVLRALGSRSAA</sequence>
<dbReference type="InterPro" id="IPR041478">
    <property type="entry name" value="TetR_C_27"/>
</dbReference>
<gene>
    <name evidence="7" type="ORF">EDD27_2498</name>
</gene>
<dbReference type="Pfam" id="PF00440">
    <property type="entry name" value="TetR_N"/>
    <property type="match status" value="1"/>
</dbReference>
<protein>
    <submittedName>
        <fullName evidence="7">TetR family transcriptional regulator</fullName>
    </submittedName>
</protein>
<dbReference type="PANTHER" id="PTHR30055:SF234">
    <property type="entry name" value="HTH-TYPE TRANSCRIPTIONAL REGULATOR BETI"/>
    <property type="match status" value="1"/>
</dbReference>
<keyword evidence="2 4" id="KW-0238">DNA-binding</keyword>
<keyword evidence="8" id="KW-1185">Reference proteome</keyword>
<dbReference type="InterPro" id="IPR036271">
    <property type="entry name" value="Tet_transcr_reg_TetR-rel_C_sf"/>
</dbReference>
<dbReference type="PROSITE" id="PS01081">
    <property type="entry name" value="HTH_TETR_1"/>
    <property type="match status" value="1"/>
</dbReference>
<dbReference type="PRINTS" id="PR00455">
    <property type="entry name" value="HTHTETR"/>
</dbReference>
<dbReference type="InterPro" id="IPR023772">
    <property type="entry name" value="DNA-bd_HTH_TetR-type_CS"/>
</dbReference>
<dbReference type="PROSITE" id="PS50977">
    <property type="entry name" value="HTH_TETR_2"/>
    <property type="match status" value="1"/>
</dbReference>
<organism evidence="7 8">
    <name type="scientific">Nonomuraea polychroma</name>
    <dbReference type="NCBI Taxonomy" id="46176"/>
    <lineage>
        <taxon>Bacteria</taxon>
        <taxon>Bacillati</taxon>
        <taxon>Actinomycetota</taxon>
        <taxon>Actinomycetes</taxon>
        <taxon>Streptosporangiales</taxon>
        <taxon>Streptosporangiaceae</taxon>
        <taxon>Nonomuraea</taxon>
    </lineage>
</organism>
<evidence type="ECO:0000256" key="2">
    <source>
        <dbReference type="ARBA" id="ARBA00023125"/>
    </source>
</evidence>
<feature type="region of interest" description="Disordered" evidence="5">
    <location>
        <begin position="1"/>
        <end position="30"/>
    </location>
</feature>
<name>A0A438M3R2_9ACTN</name>
<keyword evidence="3" id="KW-0804">Transcription</keyword>
<evidence type="ECO:0000259" key="6">
    <source>
        <dbReference type="PROSITE" id="PS50977"/>
    </source>
</evidence>
<evidence type="ECO:0000256" key="5">
    <source>
        <dbReference type="SAM" id="MobiDB-lite"/>
    </source>
</evidence>
<evidence type="ECO:0000256" key="4">
    <source>
        <dbReference type="PROSITE-ProRule" id="PRU00335"/>
    </source>
</evidence>
<dbReference type="Proteomes" id="UP000284824">
    <property type="component" value="Unassembled WGS sequence"/>
</dbReference>
<dbReference type="AlphaFoldDB" id="A0A438M3R2"/>
<dbReference type="SUPFAM" id="SSF46689">
    <property type="entry name" value="Homeodomain-like"/>
    <property type="match status" value="1"/>
</dbReference>
<dbReference type="Pfam" id="PF17935">
    <property type="entry name" value="TetR_C_27"/>
    <property type="match status" value="1"/>
</dbReference>